<dbReference type="InterPro" id="IPR016181">
    <property type="entry name" value="Acyl_CoA_acyltransferase"/>
</dbReference>
<organism evidence="2 3">
    <name type="scientific">Candidatus Bacteroides avicola</name>
    <dbReference type="NCBI Taxonomy" id="2838468"/>
    <lineage>
        <taxon>Bacteria</taxon>
        <taxon>Pseudomonadati</taxon>
        <taxon>Bacteroidota</taxon>
        <taxon>Bacteroidia</taxon>
        <taxon>Bacteroidales</taxon>
        <taxon>Bacteroidaceae</taxon>
        <taxon>Bacteroides</taxon>
    </lineage>
</organism>
<dbReference type="SUPFAM" id="SSF55729">
    <property type="entry name" value="Acyl-CoA N-acyltransferases (Nat)"/>
    <property type="match status" value="1"/>
</dbReference>
<dbReference type="GO" id="GO:0005737">
    <property type="term" value="C:cytoplasm"/>
    <property type="evidence" value="ECO:0007669"/>
    <property type="project" value="TreeGrafter"/>
</dbReference>
<dbReference type="PROSITE" id="PS51186">
    <property type="entry name" value="GNAT"/>
    <property type="match status" value="1"/>
</dbReference>
<comment type="caution">
    <text evidence="2">The sequence shown here is derived from an EMBL/GenBank/DDBJ whole genome shotgun (WGS) entry which is preliminary data.</text>
</comment>
<dbReference type="GO" id="GO:1905502">
    <property type="term" value="F:acetyl-CoA binding"/>
    <property type="evidence" value="ECO:0007669"/>
    <property type="project" value="TreeGrafter"/>
</dbReference>
<feature type="domain" description="N-acetyltransferase" evidence="1">
    <location>
        <begin position="5"/>
        <end position="152"/>
    </location>
</feature>
<protein>
    <submittedName>
        <fullName evidence="2">GNAT family N-acetyltransferase</fullName>
    </submittedName>
</protein>
<dbReference type="Proteomes" id="UP000823862">
    <property type="component" value="Unassembled WGS sequence"/>
</dbReference>
<proteinExistence type="predicted"/>
<evidence type="ECO:0000259" key="1">
    <source>
        <dbReference type="PROSITE" id="PS51186"/>
    </source>
</evidence>
<dbReference type="EMBL" id="DWZI01000063">
    <property type="protein sequence ID" value="HJA86933.1"/>
    <property type="molecule type" value="Genomic_DNA"/>
</dbReference>
<dbReference type="PANTHER" id="PTHR13538:SF4">
    <property type="entry name" value="N-ALPHA-ACETYLTRANSFERASE 80"/>
    <property type="match status" value="1"/>
</dbReference>
<dbReference type="PANTHER" id="PTHR13538">
    <property type="entry name" value="N-ACETYLTRANSFERASE 6"/>
    <property type="match status" value="1"/>
</dbReference>
<dbReference type="Gene3D" id="3.40.630.30">
    <property type="match status" value="1"/>
</dbReference>
<evidence type="ECO:0000313" key="2">
    <source>
        <dbReference type="EMBL" id="HJA86933.1"/>
    </source>
</evidence>
<name>A0A9D2HZJ5_9BACE</name>
<accession>A0A9D2HZJ5</accession>
<gene>
    <name evidence="2" type="ORF">H9950_12235</name>
</gene>
<reference evidence="2" key="2">
    <citation type="submission" date="2021-04" db="EMBL/GenBank/DDBJ databases">
        <authorList>
            <person name="Gilroy R."/>
        </authorList>
    </citation>
    <scope>NUCLEOTIDE SEQUENCE</scope>
    <source>
        <strain evidence="2">ChiHjej12B11-9795</strain>
    </source>
</reference>
<evidence type="ECO:0000313" key="3">
    <source>
        <dbReference type="Proteomes" id="UP000823862"/>
    </source>
</evidence>
<dbReference type="Pfam" id="PF00583">
    <property type="entry name" value="Acetyltransf_1"/>
    <property type="match status" value="1"/>
</dbReference>
<dbReference type="AlphaFoldDB" id="A0A9D2HZJ5"/>
<dbReference type="InterPro" id="IPR000182">
    <property type="entry name" value="GNAT_dom"/>
</dbReference>
<dbReference type="CDD" id="cd04301">
    <property type="entry name" value="NAT_SF"/>
    <property type="match status" value="1"/>
</dbReference>
<sequence length="152" mass="18019">MNKYLTVNLAERPDLRMQAAEWFHRKWDIPTEEYLSSIDECLDGNNDIPQWYVTLADHNTIIGGIGLIENDFHLRKELTPNVCALYVEEEFRNQGIARQLLERVCRDMKKRSLASLYLVTEHTAFYERYGWSFFGMVQEESGDMIRMYKKDL</sequence>
<reference evidence="2" key="1">
    <citation type="journal article" date="2021" name="PeerJ">
        <title>Extensive microbial diversity within the chicken gut microbiome revealed by metagenomics and culture.</title>
        <authorList>
            <person name="Gilroy R."/>
            <person name="Ravi A."/>
            <person name="Getino M."/>
            <person name="Pursley I."/>
            <person name="Horton D.L."/>
            <person name="Alikhan N.F."/>
            <person name="Baker D."/>
            <person name="Gharbi K."/>
            <person name="Hall N."/>
            <person name="Watson M."/>
            <person name="Adriaenssens E.M."/>
            <person name="Foster-Nyarko E."/>
            <person name="Jarju S."/>
            <person name="Secka A."/>
            <person name="Antonio M."/>
            <person name="Oren A."/>
            <person name="Chaudhuri R.R."/>
            <person name="La Ragione R."/>
            <person name="Hildebrand F."/>
            <person name="Pallen M.J."/>
        </authorList>
    </citation>
    <scope>NUCLEOTIDE SEQUENCE</scope>
    <source>
        <strain evidence="2">ChiHjej12B11-9795</strain>
    </source>
</reference>
<dbReference type="GO" id="GO:0008080">
    <property type="term" value="F:N-acetyltransferase activity"/>
    <property type="evidence" value="ECO:0007669"/>
    <property type="project" value="InterPro"/>
</dbReference>
<dbReference type="InterPro" id="IPR039840">
    <property type="entry name" value="NAA80"/>
</dbReference>